<dbReference type="AlphaFoldDB" id="A0A3N0VHG1"/>
<organism evidence="2 3">
    <name type="scientific">Stagnimonas aquatica</name>
    <dbReference type="NCBI Taxonomy" id="2689987"/>
    <lineage>
        <taxon>Bacteria</taxon>
        <taxon>Pseudomonadati</taxon>
        <taxon>Pseudomonadota</taxon>
        <taxon>Gammaproteobacteria</taxon>
        <taxon>Nevskiales</taxon>
        <taxon>Nevskiaceae</taxon>
        <taxon>Stagnimonas</taxon>
    </lineage>
</organism>
<gene>
    <name evidence="2" type="ORF">ED208_04690</name>
</gene>
<dbReference type="InParanoid" id="A0A3N0VHG1"/>
<dbReference type="PANTHER" id="PTHR38598:SF1">
    <property type="entry name" value="INNER MEMBRANE PROTEIN YJCH"/>
    <property type="match status" value="1"/>
</dbReference>
<protein>
    <submittedName>
        <fullName evidence="2">DUF485 domain-containing protein</fullName>
    </submittedName>
</protein>
<accession>A0A3N0VHG1</accession>
<evidence type="ECO:0000313" key="2">
    <source>
        <dbReference type="EMBL" id="ROH92162.1"/>
    </source>
</evidence>
<keyword evidence="1" id="KW-0472">Membrane</keyword>
<dbReference type="FunCoup" id="A0A3N0VHG1">
    <property type="interactions" value="18"/>
</dbReference>
<evidence type="ECO:0000256" key="1">
    <source>
        <dbReference type="SAM" id="Phobius"/>
    </source>
</evidence>
<comment type="caution">
    <text evidence="2">The sequence shown here is derived from an EMBL/GenBank/DDBJ whole genome shotgun (WGS) entry which is preliminary data.</text>
</comment>
<keyword evidence="1" id="KW-0812">Transmembrane</keyword>
<keyword evidence="3" id="KW-1185">Reference proteome</keyword>
<feature type="transmembrane region" description="Helical" evidence="1">
    <location>
        <begin position="74"/>
        <end position="97"/>
    </location>
</feature>
<dbReference type="PANTHER" id="PTHR38598">
    <property type="entry name" value="INNER MEMBRANE PROTEIN YJCH"/>
    <property type="match status" value="1"/>
</dbReference>
<dbReference type="Pfam" id="PF04341">
    <property type="entry name" value="DUF485"/>
    <property type="match status" value="1"/>
</dbReference>
<dbReference type="InterPro" id="IPR007436">
    <property type="entry name" value="DUF485"/>
</dbReference>
<dbReference type="GO" id="GO:0005886">
    <property type="term" value="C:plasma membrane"/>
    <property type="evidence" value="ECO:0007669"/>
    <property type="project" value="TreeGrafter"/>
</dbReference>
<dbReference type="EMBL" id="RJVO01000002">
    <property type="protein sequence ID" value="ROH92162.1"/>
    <property type="molecule type" value="Genomic_DNA"/>
</dbReference>
<dbReference type="InterPro" id="IPR052959">
    <property type="entry name" value="Inner_membrane_assoc"/>
</dbReference>
<proteinExistence type="predicted"/>
<name>A0A3N0VHG1_9GAMM</name>
<evidence type="ECO:0000313" key="3">
    <source>
        <dbReference type="Proteomes" id="UP000282106"/>
    </source>
</evidence>
<feature type="transmembrane region" description="Helical" evidence="1">
    <location>
        <begin position="41"/>
        <end position="62"/>
    </location>
</feature>
<dbReference type="Proteomes" id="UP000282106">
    <property type="component" value="Unassembled WGS sequence"/>
</dbReference>
<reference evidence="2 3" key="1">
    <citation type="submission" date="2018-10" db="EMBL/GenBank/DDBJ databases">
        <authorList>
            <person name="Chen W.-M."/>
        </authorList>
    </citation>
    <scope>NUCLEOTIDE SEQUENCE [LARGE SCALE GENOMIC DNA]</scope>
    <source>
        <strain evidence="2 3">THS-13</strain>
    </source>
</reference>
<sequence>MAATLHAPRDEASETPPLSADLQRIADSPAFHQLQKTRNSLAVRLSIAMCVIYYGFILMIAFGKQTLAMPLDGVITLGIPLGLGVILSAIVLTGIYVRRANTHFDRLTADAVRAAQNK</sequence>
<keyword evidence="1" id="KW-1133">Transmembrane helix</keyword>